<evidence type="ECO:0000256" key="1">
    <source>
        <dbReference type="SAM" id="MobiDB-lite"/>
    </source>
</evidence>
<name>A0ABR1YXH0_9PEZI</name>
<evidence type="ECO:0000313" key="2">
    <source>
        <dbReference type="EMBL" id="KAK8243402.1"/>
    </source>
</evidence>
<feature type="compositionally biased region" description="Gly residues" evidence="1">
    <location>
        <begin position="113"/>
        <end position="130"/>
    </location>
</feature>
<comment type="caution">
    <text evidence="2">The sequence shown here is derived from an EMBL/GenBank/DDBJ whole genome shotgun (WGS) entry which is preliminary data.</text>
</comment>
<protein>
    <submittedName>
        <fullName evidence="2">Uncharacterized protein</fullName>
    </submittedName>
</protein>
<keyword evidence="3" id="KW-1185">Reference proteome</keyword>
<accession>A0ABR1YXH0</accession>
<feature type="region of interest" description="Disordered" evidence="1">
    <location>
        <begin position="104"/>
        <end position="146"/>
    </location>
</feature>
<organism evidence="2 3">
    <name type="scientific">Phyllosticta capitalensis</name>
    <dbReference type="NCBI Taxonomy" id="121624"/>
    <lineage>
        <taxon>Eukaryota</taxon>
        <taxon>Fungi</taxon>
        <taxon>Dikarya</taxon>
        <taxon>Ascomycota</taxon>
        <taxon>Pezizomycotina</taxon>
        <taxon>Dothideomycetes</taxon>
        <taxon>Dothideomycetes incertae sedis</taxon>
        <taxon>Botryosphaeriales</taxon>
        <taxon>Phyllostictaceae</taxon>
        <taxon>Phyllosticta</taxon>
    </lineage>
</organism>
<dbReference type="Proteomes" id="UP001492380">
    <property type="component" value="Unassembled WGS sequence"/>
</dbReference>
<feature type="compositionally biased region" description="Basic residues" evidence="1">
    <location>
        <begin position="44"/>
        <end position="60"/>
    </location>
</feature>
<dbReference type="EMBL" id="JBBWRZ010000002">
    <property type="protein sequence ID" value="KAK8243402.1"/>
    <property type="molecule type" value="Genomic_DNA"/>
</dbReference>
<proteinExistence type="predicted"/>
<feature type="region of interest" description="Disordered" evidence="1">
    <location>
        <begin position="16"/>
        <end position="60"/>
    </location>
</feature>
<reference evidence="2 3" key="1">
    <citation type="submission" date="2024-04" db="EMBL/GenBank/DDBJ databases">
        <title>Phyllosticta paracitricarpa is synonymous to the EU quarantine fungus P. citricarpa based on phylogenomic analyses.</title>
        <authorList>
            <consortium name="Lawrence Berkeley National Laboratory"/>
            <person name="Van Ingen-Buijs V.A."/>
            <person name="Van Westerhoven A.C."/>
            <person name="Haridas S."/>
            <person name="Skiadas P."/>
            <person name="Martin F."/>
            <person name="Groenewald J.Z."/>
            <person name="Crous P.W."/>
            <person name="Seidl M.F."/>
        </authorList>
    </citation>
    <scope>NUCLEOTIDE SEQUENCE [LARGE SCALE GENOMIC DNA]</scope>
    <source>
        <strain evidence="2 3">CBS 123374</strain>
    </source>
</reference>
<sequence>MPIPFFFPSAPKSLSPSPYLRTHLNTPTPTDALPQRLPSSGLPRRQHNGPLRIRHPQPTRRIRMRQLLRTHARASLPGDQQRHLRGMRCRIVVFCRRRSFGKQRPPLRRGGGEQDGALGGCEGGVRSGGGRGRRREGRHGKQHPIDPGARGVINFIASTQRVEVGAECLQRLVVSAIIINHRHSAQQQNRANMSFMRLDGVKQLRARHVLLLRAALCPQHLGEGAYNIRC</sequence>
<gene>
    <name evidence="2" type="ORF">HDK90DRAFT_474843</name>
</gene>
<feature type="compositionally biased region" description="Basic residues" evidence="1">
    <location>
        <begin position="131"/>
        <end position="142"/>
    </location>
</feature>
<evidence type="ECO:0000313" key="3">
    <source>
        <dbReference type="Proteomes" id="UP001492380"/>
    </source>
</evidence>